<dbReference type="Proteomes" id="UP001604277">
    <property type="component" value="Unassembled WGS sequence"/>
</dbReference>
<accession>A0ABD1W856</accession>
<gene>
    <name evidence="2" type="ORF">Fot_15082</name>
</gene>
<dbReference type="AlphaFoldDB" id="A0ABD1W856"/>
<name>A0ABD1W856_9LAMI</name>
<proteinExistence type="predicted"/>
<sequence>MLAFIQLNKRGATSANSKSDEDQSSSPSTNAGTGAAIFHRLHQQNPYTPAPPTTEESHAKRFGTMVGDDMAPQVGEKTSGKSFSGSLLNCQHNTNQTPQLMHRLNFAIEIASTTTAAIPAKL</sequence>
<organism evidence="2 3">
    <name type="scientific">Forsythia ovata</name>
    <dbReference type="NCBI Taxonomy" id="205694"/>
    <lineage>
        <taxon>Eukaryota</taxon>
        <taxon>Viridiplantae</taxon>
        <taxon>Streptophyta</taxon>
        <taxon>Embryophyta</taxon>
        <taxon>Tracheophyta</taxon>
        <taxon>Spermatophyta</taxon>
        <taxon>Magnoliopsida</taxon>
        <taxon>eudicotyledons</taxon>
        <taxon>Gunneridae</taxon>
        <taxon>Pentapetalae</taxon>
        <taxon>asterids</taxon>
        <taxon>lamiids</taxon>
        <taxon>Lamiales</taxon>
        <taxon>Oleaceae</taxon>
        <taxon>Forsythieae</taxon>
        <taxon>Forsythia</taxon>
    </lineage>
</organism>
<feature type="region of interest" description="Disordered" evidence="1">
    <location>
        <begin position="6"/>
        <end position="87"/>
    </location>
</feature>
<reference evidence="3" key="1">
    <citation type="submission" date="2024-07" db="EMBL/GenBank/DDBJ databases">
        <title>Two chromosome-level genome assemblies of Korean endemic species Abeliophyllum distichum and Forsythia ovata (Oleaceae).</title>
        <authorList>
            <person name="Jang H."/>
        </authorList>
    </citation>
    <scope>NUCLEOTIDE SEQUENCE [LARGE SCALE GENOMIC DNA]</scope>
</reference>
<keyword evidence="3" id="KW-1185">Reference proteome</keyword>
<comment type="caution">
    <text evidence="2">The sequence shown here is derived from an EMBL/GenBank/DDBJ whole genome shotgun (WGS) entry which is preliminary data.</text>
</comment>
<evidence type="ECO:0000313" key="2">
    <source>
        <dbReference type="EMBL" id="KAL2545849.1"/>
    </source>
</evidence>
<protein>
    <submittedName>
        <fullName evidence="2">Uncharacterized protein</fullName>
    </submittedName>
</protein>
<evidence type="ECO:0000256" key="1">
    <source>
        <dbReference type="SAM" id="MobiDB-lite"/>
    </source>
</evidence>
<dbReference type="EMBL" id="JBFOLJ010000004">
    <property type="protein sequence ID" value="KAL2545849.1"/>
    <property type="molecule type" value="Genomic_DNA"/>
</dbReference>
<evidence type="ECO:0000313" key="3">
    <source>
        <dbReference type="Proteomes" id="UP001604277"/>
    </source>
</evidence>